<dbReference type="InterPro" id="IPR022878">
    <property type="entry name" value="V-ATPase_asu"/>
</dbReference>
<protein>
    <submittedName>
        <fullName evidence="10">V/A-type H+/Na+-transporting ATPase subunit A</fullName>
    </submittedName>
</protein>
<feature type="domain" description="ATPsynthase alpha/beta subunit barrel-sandwich" evidence="9">
    <location>
        <begin position="94"/>
        <end position="180"/>
    </location>
</feature>
<comment type="caution">
    <text evidence="10">The sequence shown here is derived from an EMBL/GenBank/DDBJ whole genome shotgun (WGS) entry which is preliminary data.</text>
</comment>
<dbReference type="Gene3D" id="2.40.50.100">
    <property type="match status" value="1"/>
</dbReference>
<evidence type="ECO:0000256" key="5">
    <source>
        <dbReference type="ARBA" id="ARBA00022967"/>
    </source>
</evidence>
<dbReference type="EMBL" id="SNRY01009162">
    <property type="protein sequence ID" value="KAA6307454.1"/>
    <property type="molecule type" value="Genomic_DNA"/>
</dbReference>
<dbReference type="InterPro" id="IPR004100">
    <property type="entry name" value="ATPase_F1/V1/A1_a/bsu_N"/>
</dbReference>
<dbReference type="GO" id="GO:0005524">
    <property type="term" value="F:ATP binding"/>
    <property type="evidence" value="ECO:0007669"/>
    <property type="project" value="UniProtKB-KW"/>
</dbReference>
<dbReference type="GO" id="GO:0046961">
    <property type="term" value="F:proton-transporting ATPase activity, rotational mechanism"/>
    <property type="evidence" value="ECO:0007669"/>
    <property type="project" value="InterPro"/>
</dbReference>
<accession>A0A5J4PFR4</accession>
<evidence type="ECO:0000259" key="8">
    <source>
        <dbReference type="Pfam" id="PF02874"/>
    </source>
</evidence>
<dbReference type="PANTHER" id="PTHR43607:SF1">
    <property type="entry name" value="H(+)-TRANSPORTING TWO-SECTOR ATPASE"/>
    <property type="match status" value="1"/>
</dbReference>
<dbReference type="FunFam" id="2.30.30.650:FF:000001">
    <property type="entry name" value="V-type ATP synthase alpha chain"/>
    <property type="match status" value="1"/>
</dbReference>
<organism evidence="10">
    <name type="scientific">termite gut metagenome</name>
    <dbReference type="NCBI Taxonomy" id="433724"/>
    <lineage>
        <taxon>unclassified sequences</taxon>
        <taxon>metagenomes</taxon>
        <taxon>organismal metagenomes</taxon>
    </lineage>
</organism>
<keyword evidence="4" id="KW-0067">ATP-binding</keyword>
<feature type="domain" description="ATPase F1/V1/A1 complex alpha/beta subunit nucleotide-binding" evidence="7">
    <location>
        <begin position="199"/>
        <end position="249"/>
    </location>
</feature>
<dbReference type="InterPro" id="IPR027417">
    <property type="entry name" value="P-loop_NTPase"/>
</dbReference>
<name>A0A5J4PFR4_9ZZZZ</name>
<dbReference type="AlphaFoldDB" id="A0A5J4PFR4"/>
<feature type="domain" description="ATPase F1/V1/A1 complex alpha/beta subunit N-terminal" evidence="8">
    <location>
        <begin position="9"/>
        <end position="55"/>
    </location>
</feature>
<keyword evidence="6" id="KW-0406">Ion transport</keyword>
<dbReference type="Pfam" id="PF02874">
    <property type="entry name" value="ATP-synt_ab_N"/>
    <property type="match status" value="1"/>
</dbReference>
<evidence type="ECO:0000256" key="6">
    <source>
        <dbReference type="ARBA" id="ARBA00023065"/>
    </source>
</evidence>
<evidence type="ECO:0000256" key="2">
    <source>
        <dbReference type="ARBA" id="ARBA00022448"/>
    </source>
</evidence>
<keyword evidence="3" id="KW-0547">Nucleotide-binding</keyword>
<reference evidence="10" key="1">
    <citation type="submission" date="2019-03" db="EMBL/GenBank/DDBJ databases">
        <title>Single cell metagenomics reveals metabolic interactions within the superorganism composed of flagellate Streblomastix strix and complex community of Bacteroidetes bacteria on its surface.</title>
        <authorList>
            <person name="Treitli S.C."/>
            <person name="Kolisko M."/>
            <person name="Husnik F."/>
            <person name="Keeling P."/>
            <person name="Hampl V."/>
        </authorList>
    </citation>
    <scope>NUCLEOTIDE SEQUENCE</scope>
    <source>
        <strain evidence="10">STM</strain>
    </source>
</reference>
<proteinExistence type="inferred from homology"/>
<dbReference type="Pfam" id="PF00006">
    <property type="entry name" value="ATP-synt_ab"/>
    <property type="match status" value="1"/>
</dbReference>
<evidence type="ECO:0000256" key="4">
    <source>
        <dbReference type="ARBA" id="ARBA00022840"/>
    </source>
</evidence>
<keyword evidence="5" id="KW-1278">Translocase</keyword>
<dbReference type="SUPFAM" id="SSF52540">
    <property type="entry name" value="P-loop containing nucleoside triphosphate hydrolases"/>
    <property type="match status" value="1"/>
</dbReference>
<gene>
    <name evidence="10" type="ORF">EZS27_040875</name>
</gene>
<feature type="non-terminal residue" evidence="10">
    <location>
        <position position="250"/>
    </location>
</feature>
<evidence type="ECO:0000256" key="3">
    <source>
        <dbReference type="ARBA" id="ARBA00022741"/>
    </source>
</evidence>
<keyword evidence="2" id="KW-0813">Transport</keyword>
<dbReference type="Gene3D" id="2.30.30.650">
    <property type="match status" value="1"/>
</dbReference>
<dbReference type="GO" id="GO:0046034">
    <property type="term" value="P:ATP metabolic process"/>
    <property type="evidence" value="ECO:0007669"/>
    <property type="project" value="InterPro"/>
</dbReference>
<evidence type="ECO:0000259" key="7">
    <source>
        <dbReference type="Pfam" id="PF00006"/>
    </source>
</evidence>
<dbReference type="Gene3D" id="3.40.50.300">
    <property type="entry name" value="P-loop containing nucleotide triphosphate hydrolases"/>
    <property type="match status" value="1"/>
</dbReference>
<comment type="similarity">
    <text evidence="1">Belongs to the ATPase alpha/beta chains family.</text>
</comment>
<dbReference type="InterPro" id="IPR031686">
    <property type="entry name" value="ATP-synth_a_Xtn"/>
</dbReference>
<sequence length="250" mass="27269">LAVDGPVAQNEICHISTGGDKLMAEVSKVVGVNVYVQVFESTRGLKVGAEAEFTGHMLEVTLGPGMLSKNYDGLQNDLDKMTGVFLKRGQYTYPLDKDKKWHFIPLVKAGDKVEPSEWLGQVDENFQPLKIMAPFTQKGIATVKSVVAEGDYTINDTVAVLTDESGKEVTINMIQKWPVKKAMMNYKEKTRPFKLLETGVRIIDTLNPIVEGGTGFIPGPFGTGKTVLQHAISKQAEADIVIIAACGERA</sequence>
<dbReference type="PANTHER" id="PTHR43607">
    <property type="entry name" value="V-TYPE PROTON ATPASE CATALYTIC SUBUNIT A"/>
    <property type="match status" value="1"/>
</dbReference>
<evidence type="ECO:0000256" key="1">
    <source>
        <dbReference type="ARBA" id="ARBA00008936"/>
    </source>
</evidence>
<evidence type="ECO:0000313" key="10">
    <source>
        <dbReference type="EMBL" id="KAA6307454.1"/>
    </source>
</evidence>
<dbReference type="InterPro" id="IPR000194">
    <property type="entry name" value="ATPase_F1/V1/A1_a/bsu_nucl-bd"/>
</dbReference>
<feature type="non-terminal residue" evidence="10">
    <location>
        <position position="1"/>
    </location>
</feature>
<dbReference type="Pfam" id="PF16886">
    <property type="entry name" value="ATP-synt_ab_Xtn"/>
    <property type="match status" value="1"/>
</dbReference>
<evidence type="ECO:0000259" key="9">
    <source>
        <dbReference type="Pfam" id="PF16886"/>
    </source>
</evidence>